<dbReference type="Proteomes" id="UP001197875">
    <property type="component" value="Unassembled WGS sequence"/>
</dbReference>
<evidence type="ECO:0000256" key="1">
    <source>
        <dbReference type="ARBA" id="ARBA00005417"/>
    </source>
</evidence>
<keyword evidence="4 6" id="KW-0067">ATP-binding</keyword>
<dbReference type="GO" id="GO:0016887">
    <property type="term" value="F:ATP hydrolysis activity"/>
    <property type="evidence" value="ECO:0007669"/>
    <property type="project" value="InterPro"/>
</dbReference>
<keyword evidence="2" id="KW-0813">Transport</keyword>
<dbReference type="AlphaFoldDB" id="A0AAE3DVN9"/>
<accession>A0AAE3DVN9</accession>
<name>A0AAE3DVN9_9FIRM</name>
<evidence type="ECO:0000256" key="3">
    <source>
        <dbReference type="ARBA" id="ARBA00022741"/>
    </source>
</evidence>
<keyword evidence="3" id="KW-0547">Nucleotide-binding</keyword>
<evidence type="ECO:0000259" key="5">
    <source>
        <dbReference type="PROSITE" id="PS50893"/>
    </source>
</evidence>
<dbReference type="InterPro" id="IPR003593">
    <property type="entry name" value="AAA+_ATPase"/>
</dbReference>
<protein>
    <submittedName>
        <fullName evidence="6">ABC transporter ATP-binding protein</fullName>
    </submittedName>
</protein>
<dbReference type="Pfam" id="PF00005">
    <property type="entry name" value="ABC_tran"/>
    <property type="match status" value="1"/>
</dbReference>
<gene>
    <name evidence="6" type="ORF">LKD71_16690</name>
</gene>
<comment type="similarity">
    <text evidence="1">Belongs to the ABC transporter superfamily.</text>
</comment>
<dbReference type="EMBL" id="JAJEPR010000053">
    <property type="protein sequence ID" value="MCC2191404.1"/>
    <property type="molecule type" value="Genomic_DNA"/>
</dbReference>
<dbReference type="PROSITE" id="PS50893">
    <property type="entry name" value="ABC_TRANSPORTER_2"/>
    <property type="match status" value="1"/>
</dbReference>
<organism evidence="6 7">
    <name type="scientific">Fusicatenibacter faecihominis</name>
    <dbReference type="NCBI Taxonomy" id="2881276"/>
    <lineage>
        <taxon>Bacteria</taxon>
        <taxon>Bacillati</taxon>
        <taxon>Bacillota</taxon>
        <taxon>Clostridia</taxon>
        <taxon>Lachnospirales</taxon>
        <taxon>Lachnospiraceae</taxon>
        <taxon>Fusicatenibacter</taxon>
    </lineage>
</organism>
<dbReference type="SUPFAM" id="SSF52540">
    <property type="entry name" value="P-loop containing nucleoside triphosphate hydrolases"/>
    <property type="match status" value="1"/>
</dbReference>
<evidence type="ECO:0000256" key="2">
    <source>
        <dbReference type="ARBA" id="ARBA00022448"/>
    </source>
</evidence>
<dbReference type="PANTHER" id="PTHR43335">
    <property type="entry name" value="ABC TRANSPORTER, ATP-BINDING PROTEIN"/>
    <property type="match status" value="1"/>
</dbReference>
<keyword evidence="7" id="KW-1185">Reference proteome</keyword>
<dbReference type="RefSeq" id="WP_227616270.1">
    <property type="nucleotide sequence ID" value="NZ_JAJEPR010000053.1"/>
</dbReference>
<proteinExistence type="inferred from homology"/>
<comment type="caution">
    <text evidence="6">The sequence shown here is derived from an EMBL/GenBank/DDBJ whole genome shotgun (WGS) entry which is preliminary data.</text>
</comment>
<reference evidence="6 7" key="1">
    <citation type="submission" date="2021-10" db="EMBL/GenBank/DDBJ databases">
        <title>Anaerobic single-cell dispensing facilitates the cultivation of human gut bacteria.</title>
        <authorList>
            <person name="Afrizal A."/>
        </authorList>
    </citation>
    <scope>NUCLEOTIDE SEQUENCE [LARGE SCALE GENOMIC DNA]</scope>
    <source>
        <strain evidence="6 7">CLA-AA-H277</strain>
    </source>
</reference>
<dbReference type="InterPro" id="IPR003439">
    <property type="entry name" value="ABC_transporter-like_ATP-bd"/>
</dbReference>
<dbReference type="GO" id="GO:0005524">
    <property type="term" value="F:ATP binding"/>
    <property type="evidence" value="ECO:0007669"/>
    <property type="project" value="UniProtKB-KW"/>
</dbReference>
<dbReference type="CDD" id="cd03230">
    <property type="entry name" value="ABC_DR_subfamily_A"/>
    <property type="match status" value="1"/>
</dbReference>
<feature type="domain" description="ABC transporter" evidence="5">
    <location>
        <begin position="2"/>
        <end position="227"/>
    </location>
</feature>
<evidence type="ECO:0000313" key="7">
    <source>
        <dbReference type="Proteomes" id="UP001197875"/>
    </source>
</evidence>
<dbReference type="Gene3D" id="3.40.50.300">
    <property type="entry name" value="P-loop containing nucleotide triphosphate hydrolases"/>
    <property type="match status" value="1"/>
</dbReference>
<dbReference type="SMART" id="SM00382">
    <property type="entry name" value="AAA"/>
    <property type="match status" value="1"/>
</dbReference>
<dbReference type="PANTHER" id="PTHR43335:SF4">
    <property type="entry name" value="ABC TRANSPORTER, ATP-BINDING PROTEIN"/>
    <property type="match status" value="1"/>
</dbReference>
<sequence>MIRFRNLTKSYGTGRGVFDLSFEITDGEVFGLLGPENSGKTTIFSLLLGFSTPGNGWCSVDGRNCHDHAKDLPCQIGYLPEQPEFPTAMTGLQYLRFQTAVRERKSIEKGIRTAQRLGLNLEEKITKLSPMDKKKLGIAGALVHDPRVVLLDEPTRDLDQAARHCLAELIREEKEKGKSVVWASREFEEMERCCDRIGMLRRGNLVNIDDVAALRRQKRQSYILTFSSEQEAVGFLKENVEVQGVCGSQVTVAVTGELTPFLPVLEKYHLMGWEKVHQPIEVLFIHYYGGEIRG</sequence>
<dbReference type="InterPro" id="IPR027417">
    <property type="entry name" value="P-loop_NTPase"/>
</dbReference>
<evidence type="ECO:0000256" key="4">
    <source>
        <dbReference type="ARBA" id="ARBA00022840"/>
    </source>
</evidence>
<evidence type="ECO:0000313" key="6">
    <source>
        <dbReference type="EMBL" id="MCC2191404.1"/>
    </source>
</evidence>